<organism evidence="5 6">
    <name type="scientific">Mycobacterium parmense</name>
    <dbReference type="NCBI Taxonomy" id="185642"/>
    <lineage>
        <taxon>Bacteria</taxon>
        <taxon>Bacillati</taxon>
        <taxon>Actinomycetota</taxon>
        <taxon>Actinomycetes</taxon>
        <taxon>Mycobacteriales</taxon>
        <taxon>Mycobacteriaceae</taxon>
        <taxon>Mycobacterium</taxon>
        <taxon>Mycobacterium simiae complex</taxon>
    </lineage>
</organism>
<evidence type="ECO:0000313" key="6">
    <source>
        <dbReference type="Proteomes" id="UP000467105"/>
    </source>
</evidence>
<comment type="subcellular location">
    <subcellularLocation>
        <location evidence="1">Membrane</location>
    </subcellularLocation>
</comment>
<evidence type="ECO:0000256" key="4">
    <source>
        <dbReference type="SAM" id="Phobius"/>
    </source>
</evidence>
<feature type="compositionally biased region" description="Acidic residues" evidence="3">
    <location>
        <begin position="14"/>
        <end position="53"/>
    </location>
</feature>
<evidence type="ECO:0000313" key="5">
    <source>
        <dbReference type="EMBL" id="BBZ43080.1"/>
    </source>
</evidence>
<dbReference type="RefSeq" id="WP_085268892.1">
    <property type="nucleotide sequence ID" value="NZ_AP022614.1"/>
</dbReference>
<accession>A0A7I7YMN4</accession>
<dbReference type="Proteomes" id="UP000467105">
    <property type="component" value="Chromosome"/>
</dbReference>
<dbReference type="GO" id="GO:0016020">
    <property type="term" value="C:membrane"/>
    <property type="evidence" value="ECO:0007669"/>
    <property type="project" value="UniProtKB-SubCell"/>
</dbReference>
<sequence length="230" mass="24802">MTDDLRETSVPSPDEVDPDALSDVDEAAPEETADDPEEEFALEAEEDAEEDEERPAPVGRVRRGLRRVRGGGKAVSVILIALLLITAGVATWLYFKEYRPDQQTNSGVAATVAGAASDGTVAVLSYSSDSLDQDFANARSHLAGDFLNYYNDFTQQVVTPAAKQKSLKTTAHVTGAAVSELHPDSAVVLVFVDQTTTIKDNPQPSMALSSVLVHMNRINGNWLITKFNPV</sequence>
<dbReference type="EMBL" id="AP022614">
    <property type="protein sequence ID" value="BBZ43080.1"/>
    <property type="molecule type" value="Genomic_DNA"/>
</dbReference>
<keyword evidence="6" id="KW-1185">Reference proteome</keyword>
<feature type="region of interest" description="Disordered" evidence="3">
    <location>
        <begin position="1"/>
        <end position="58"/>
    </location>
</feature>
<evidence type="ECO:0000256" key="3">
    <source>
        <dbReference type="SAM" id="MobiDB-lite"/>
    </source>
</evidence>
<gene>
    <name evidence="5" type="ORF">MPRM_03610</name>
</gene>
<feature type="transmembrane region" description="Helical" evidence="4">
    <location>
        <begin position="74"/>
        <end position="95"/>
    </location>
</feature>
<reference evidence="5 6" key="1">
    <citation type="journal article" date="2019" name="Emerg. Microbes Infect.">
        <title>Comprehensive subspecies identification of 175 nontuberculous mycobacteria species based on 7547 genomic profiles.</title>
        <authorList>
            <person name="Matsumoto Y."/>
            <person name="Kinjo T."/>
            <person name="Motooka D."/>
            <person name="Nabeya D."/>
            <person name="Jung N."/>
            <person name="Uechi K."/>
            <person name="Horii T."/>
            <person name="Iida T."/>
            <person name="Fujita J."/>
            <person name="Nakamura S."/>
        </authorList>
    </citation>
    <scope>NUCLEOTIDE SEQUENCE [LARGE SCALE GENOMIC DNA]</scope>
    <source>
        <strain evidence="5 6">JCM 14742</strain>
    </source>
</reference>
<keyword evidence="2 4" id="KW-0472">Membrane</keyword>
<dbReference type="AlphaFoldDB" id="A0A7I7YMN4"/>
<keyword evidence="4" id="KW-1133">Transmembrane helix</keyword>
<evidence type="ECO:0000256" key="1">
    <source>
        <dbReference type="ARBA" id="ARBA00004370"/>
    </source>
</evidence>
<evidence type="ECO:0000256" key="2">
    <source>
        <dbReference type="ARBA" id="ARBA00023136"/>
    </source>
</evidence>
<proteinExistence type="predicted"/>
<dbReference type="PANTHER" id="PTHR37042:SF4">
    <property type="entry name" value="OUTER MEMBRANE PROTEIN RV1973"/>
    <property type="match status" value="1"/>
</dbReference>
<dbReference type="PANTHER" id="PTHR37042">
    <property type="entry name" value="OUTER MEMBRANE PROTEIN RV1973"/>
    <property type="match status" value="1"/>
</dbReference>
<name>A0A7I7YMN4_9MYCO</name>
<keyword evidence="4" id="KW-0812">Transmembrane</keyword>
<protein>
    <submittedName>
        <fullName evidence="5">Uncharacterized protein</fullName>
    </submittedName>
</protein>